<name>A0A167PP57_CORFA</name>
<keyword evidence="2" id="KW-0285">Flavoprotein</keyword>
<accession>A0A167PP57</accession>
<dbReference type="PROSITE" id="PS51387">
    <property type="entry name" value="FAD_PCMH"/>
    <property type="match status" value="1"/>
</dbReference>
<feature type="chain" id="PRO_5007891243" evidence="5">
    <location>
        <begin position="20"/>
        <end position="506"/>
    </location>
</feature>
<dbReference type="GeneID" id="30023686"/>
<sequence length="506" mass="53567">MWLPTFGLVAGLLASVALATNNTNNALHACAALSSVLPGTVAYPSSPAYAAGMSYWSALPATQRPSCLVTPSTSTDVSLVLTTLIHTNTPFTFRAGGHTAHANGSNINSYGVNVDLARLRTLRVAPDRGSVSVGAGLRWGDVSAALDPLGLAVLGGRDADVGVAGLLLGGGFSFFSGRRGWACDGVLAMEVVLASGEVVQATAGNEHRELFRALKGGGGANFGVVTRFDLAAFPQGDVWTRTVVWPGDARAAIAEKAMGLVTEGMEADPDAHAYFVRTYQPDLGGFVNLASFFHAGPVTQGEDASTTTPAVFSPFDEISGALSNVTAVANVTAVTSSISTPYGLRRAWSNLSFAAGSPALISELLALWDASVLALLPRADAAYAPFVIYQAVSRGQLRASRRRGPNAMGLAPEDGPMVVMHFLTGWGDAALDGVVMRSTRELVRAAEEAARRRGAHREFVYMNYAGEWQDVVRRYGPESYAQLLGTSLRYDPRRDLQRLWRGYFSF</sequence>
<evidence type="ECO:0000313" key="8">
    <source>
        <dbReference type="Proteomes" id="UP000076744"/>
    </source>
</evidence>
<dbReference type="RefSeq" id="XP_018701909.1">
    <property type="nucleotide sequence ID" value="XM_018850997.1"/>
</dbReference>
<dbReference type="Proteomes" id="UP000076744">
    <property type="component" value="Unassembled WGS sequence"/>
</dbReference>
<dbReference type="GO" id="GO:0071949">
    <property type="term" value="F:FAD binding"/>
    <property type="evidence" value="ECO:0007669"/>
    <property type="project" value="InterPro"/>
</dbReference>
<keyword evidence="3" id="KW-0274">FAD</keyword>
<comment type="caution">
    <text evidence="7">The sequence shown here is derived from an EMBL/GenBank/DDBJ whole genome shotgun (WGS) entry which is preliminary data.</text>
</comment>
<keyword evidence="5" id="KW-0732">Signal</keyword>
<dbReference type="STRING" id="1081104.A0A167PP57"/>
<dbReference type="InterPro" id="IPR036318">
    <property type="entry name" value="FAD-bd_PCMH-like_sf"/>
</dbReference>
<evidence type="ECO:0000256" key="4">
    <source>
        <dbReference type="ARBA" id="ARBA00023002"/>
    </source>
</evidence>
<evidence type="ECO:0000259" key="6">
    <source>
        <dbReference type="PROSITE" id="PS51387"/>
    </source>
</evidence>
<keyword evidence="8" id="KW-1185">Reference proteome</keyword>
<feature type="signal peptide" evidence="5">
    <location>
        <begin position="1"/>
        <end position="19"/>
    </location>
</feature>
<dbReference type="InterPro" id="IPR016169">
    <property type="entry name" value="FAD-bd_PCMH_sub2"/>
</dbReference>
<dbReference type="Pfam" id="PF01565">
    <property type="entry name" value="FAD_binding_4"/>
    <property type="match status" value="1"/>
</dbReference>
<evidence type="ECO:0000256" key="5">
    <source>
        <dbReference type="SAM" id="SignalP"/>
    </source>
</evidence>
<dbReference type="InterPro" id="IPR050416">
    <property type="entry name" value="FAD-linked_Oxidoreductase"/>
</dbReference>
<dbReference type="GO" id="GO:0016491">
    <property type="term" value="F:oxidoreductase activity"/>
    <property type="evidence" value="ECO:0007669"/>
    <property type="project" value="UniProtKB-KW"/>
</dbReference>
<dbReference type="InterPro" id="IPR006094">
    <property type="entry name" value="Oxid_FAD_bind_N"/>
</dbReference>
<feature type="domain" description="FAD-binding PCMH-type" evidence="6">
    <location>
        <begin position="61"/>
        <end position="235"/>
    </location>
</feature>
<evidence type="ECO:0000256" key="2">
    <source>
        <dbReference type="ARBA" id="ARBA00022630"/>
    </source>
</evidence>
<dbReference type="EMBL" id="AZHB01000021">
    <property type="protein sequence ID" value="OAA56878.1"/>
    <property type="molecule type" value="Genomic_DNA"/>
</dbReference>
<evidence type="ECO:0000313" key="7">
    <source>
        <dbReference type="EMBL" id="OAA56878.1"/>
    </source>
</evidence>
<evidence type="ECO:0000256" key="1">
    <source>
        <dbReference type="ARBA" id="ARBA00005466"/>
    </source>
</evidence>
<reference evidence="7 8" key="1">
    <citation type="journal article" date="2016" name="Genome Biol. Evol.">
        <title>Divergent and convergent evolution of fungal pathogenicity.</title>
        <authorList>
            <person name="Shang Y."/>
            <person name="Xiao G."/>
            <person name="Zheng P."/>
            <person name="Cen K."/>
            <person name="Zhan S."/>
            <person name="Wang C."/>
        </authorList>
    </citation>
    <scope>NUCLEOTIDE SEQUENCE [LARGE SCALE GENOMIC DNA]</scope>
    <source>
        <strain evidence="7 8">ARSEF 2679</strain>
    </source>
</reference>
<dbReference type="PANTHER" id="PTHR42973:SF54">
    <property type="entry name" value="FAD-BINDING PCMH-TYPE DOMAIN-CONTAINING PROTEIN"/>
    <property type="match status" value="1"/>
</dbReference>
<gene>
    <name evidence="7" type="ORF">ISF_07394</name>
</gene>
<organism evidence="7 8">
    <name type="scientific">Cordyceps fumosorosea (strain ARSEF 2679)</name>
    <name type="common">Isaria fumosorosea</name>
    <dbReference type="NCBI Taxonomy" id="1081104"/>
    <lineage>
        <taxon>Eukaryota</taxon>
        <taxon>Fungi</taxon>
        <taxon>Dikarya</taxon>
        <taxon>Ascomycota</taxon>
        <taxon>Pezizomycotina</taxon>
        <taxon>Sordariomycetes</taxon>
        <taxon>Hypocreomycetidae</taxon>
        <taxon>Hypocreales</taxon>
        <taxon>Cordycipitaceae</taxon>
        <taxon>Cordyceps</taxon>
    </lineage>
</organism>
<protein>
    <submittedName>
        <fullName evidence="7">FAD binding domain protein</fullName>
    </submittedName>
</protein>
<dbReference type="OrthoDB" id="2151789at2759"/>
<keyword evidence="4" id="KW-0560">Oxidoreductase</keyword>
<comment type="similarity">
    <text evidence="1">Belongs to the oxygen-dependent FAD-linked oxidoreductase family.</text>
</comment>
<dbReference type="InterPro" id="IPR016166">
    <property type="entry name" value="FAD-bd_PCMH"/>
</dbReference>
<dbReference type="Gene3D" id="3.30.465.10">
    <property type="match status" value="1"/>
</dbReference>
<dbReference type="SUPFAM" id="SSF56176">
    <property type="entry name" value="FAD-binding/transporter-associated domain-like"/>
    <property type="match status" value="1"/>
</dbReference>
<dbReference type="PANTHER" id="PTHR42973">
    <property type="entry name" value="BINDING OXIDOREDUCTASE, PUTATIVE (AFU_ORTHOLOGUE AFUA_1G17690)-RELATED"/>
    <property type="match status" value="1"/>
</dbReference>
<dbReference type="AlphaFoldDB" id="A0A167PP57"/>
<evidence type="ECO:0000256" key="3">
    <source>
        <dbReference type="ARBA" id="ARBA00022827"/>
    </source>
</evidence>
<proteinExistence type="inferred from homology"/>